<dbReference type="SUPFAM" id="SSF53448">
    <property type="entry name" value="Nucleotide-diphospho-sugar transferases"/>
    <property type="match status" value="1"/>
</dbReference>
<evidence type="ECO:0000313" key="1">
    <source>
        <dbReference type="EMBL" id="AYV22447.1"/>
    </source>
</evidence>
<dbReference type="AlphaFoldDB" id="A0A3G4VCF6"/>
<dbReference type="CDD" id="cd00761">
    <property type="entry name" value="Glyco_tranf_GTA_type"/>
    <property type="match status" value="1"/>
</dbReference>
<dbReference type="Proteomes" id="UP000279760">
    <property type="component" value="Chromosome 1"/>
</dbReference>
<dbReference type="Gene3D" id="3.90.550.10">
    <property type="entry name" value="Spore Coat Polysaccharide Biosynthesis Protein SpsA, Chain A"/>
    <property type="match status" value="1"/>
</dbReference>
<dbReference type="InterPro" id="IPR029044">
    <property type="entry name" value="Nucleotide-diphossugar_trans"/>
</dbReference>
<dbReference type="InterPro" id="IPR001173">
    <property type="entry name" value="Glyco_trans_2-like"/>
</dbReference>
<dbReference type="RefSeq" id="WP_062460304.1">
    <property type="nucleotide sequence ID" value="NZ_CP033577.1"/>
</dbReference>
<organism evidence="1 2">
    <name type="scientific">Vibrio mediterranei</name>
    <dbReference type="NCBI Taxonomy" id="689"/>
    <lineage>
        <taxon>Bacteria</taxon>
        <taxon>Pseudomonadati</taxon>
        <taxon>Pseudomonadota</taxon>
        <taxon>Gammaproteobacteria</taxon>
        <taxon>Vibrionales</taxon>
        <taxon>Vibrionaceae</taxon>
        <taxon>Vibrio</taxon>
    </lineage>
</organism>
<dbReference type="GO" id="GO:0016740">
    <property type="term" value="F:transferase activity"/>
    <property type="evidence" value="ECO:0007669"/>
    <property type="project" value="UniProtKB-KW"/>
</dbReference>
<reference evidence="1 2" key="1">
    <citation type="submission" date="2018-11" db="EMBL/GenBank/DDBJ databases">
        <title>Complete Genome Sequence of Vbrio mediterranei 117-T6: a Potential Pathogen Bacteria Isolated from the Conchocelis of Pyropia.</title>
        <authorList>
            <person name="Liu Q."/>
        </authorList>
    </citation>
    <scope>NUCLEOTIDE SEQUENCE [LARGE SCALE GENOMIC DNA]</scope>
    <source>
        <strain evidence="1 2">117-T6</strain>
    </source>
</reference>
<proteinExistence type="predicted"/>
<keyword evidence="1" id="KW-0808">Transferase</keyword>
<dbReference type="Pfam" id="PF00535">
    <property type="entry name" value="Glycos_transf_2"/>
    <property type="match status" value="1"/>
</dbReference>
<protein>
    <submittedName>
        <fullName evidence="1">Glycosyltransferase family 2 protein</fullName>
    </submittedName>
</protein>
<name>A0A3G4VCF6_9VIBR</name>
<gene>
    <name evidence="1" type="ORF">ECB94_14880</name>
</gene>
<sequence>MAKISIIIPTYNCVEYLPKAVESVFSQTHQDIEVIVVDDNSTDNTSSYLNSISDSRMQIITTSGLGASGARNLGINRASGDYIAFLDADDYWMPNKLERQLHFHQCHPELAGTFTNYQHVTEQYEEIIDCFGYWNQFQSDSRQYIVMNDALEFVLQNNVIGTSTVMIKAEIFRDIAPFDSNLEYGEDLDLWLRICEQHPFGAVNSIEAGYVMRQGSTTQTDDNRLRNLKSLEAILHRYTSAHLYWNISSSALRSSKARILEGYADYHRCLNQPLSAILLGLRSLSLAPEKRRLRSLLGDCKSIILLPSRSAS</sequence>
<evidence type="ECO:0000313" key="2">
    <source>
        <dbReference type="Proteomes" id="UP000279760"/>
    </source>
</evidence>
<dbReference type="PANTHER" id="PTHR43685">
    <property type="entry name" value="GLYCOSYLTRANSFERASE"/>
    <property type="match status" value="1"/>
</dbReference>
<dbReference type="PANTHER" id="PTHR43685:SF2">
    <property type="entry name" value="GLYCOSYLTRANSFERASE 2-LIKE DOMAIN-CONTAINING PROTEIN"/>
    <property type="match status" value="1"/>
</dbReference>
<dbReference type="EMBL" id="CP033577">
    <property type="protein sequence ID" value="AYV22447.1"/>
    <property type="molecule type" value="Genomic_DNA"/>
</dbReference>
<accession>A0A3G4VCF6</accession>
<dbReference type="InterPro" id="IPR050834">
    <property type="entry name" value="Glycosyltransf_2"/>
</dbReference>